<proteinExistence type="predicted"/>
<keyword evidence="4" id="KW-1185">Reference proteome</keyword>
<accession>A0A4V3D3L2</accession>
<dbReference type="Proteomes" id="UP000295390">
    <property type="component" value="Unassembled WGS sequence"/>
</dbReference>
<dbReference type="AlphaFoldDB" id="A0A4V3D3L2"/>
<evidence type="ECO:0008006" key="5">
    <source>
        <dbReference type="Google" id="ProtNLM"/>
    </source>
</evidence>
<evidence type="ECO:0000256" key="1">
    <source>
        <dbReference type="SAM" id="MobiDB-lite"/>
    </source>
</evidence>
<organism evidence="3 4">
    <name type="scientific">Tenacibaculum caenipelagi</name>
    <dbReference type="NCBI Taxonomy" id="1325435"/>
    <lineage>
        <taxon>Bacteria</taxon>
        <taxon>Pseudomonadati</taxon>
        <taxon>Bacteroidota</taxon>
        <taxon>Flavobacteriia</taxon>
        <taxon>Flavobacteriales</taxon>
        <taxon>Flavobacteriaceae</taxon>
        <taxon>Tenacibaculum</taxon>
    </lineage>
</organism>
<feature type="region of interest" description="Disordered" evidence="1">
    <location>
        <begin position="141"/>
        <end position="171"/>
    </location>
</feature>
<sequence>MECQIGVNNYKTLNFKHMKKLLTVLILAIGFTVTTHAQRGDKGQHEQLTVEQQTELAVKKMTLKLDLTASQQNQLRPLIAKQIAERQEMRAKRKAMKNSDNKPTAEERYVMKNKMLDKQIAYKAKMKRILNKEQYERFEKMTARKMNKHKKKAEHKMHEKRKLHKEHMQEK</sequence>
<evidence type="ECO:0000313" key="4">
    <source>
        <dbReference type="Proteomes" id="UP000295390"/>
    </source>
</evidence>
<gene>
    <name evidence="3" type="ORF">DFQ07_0562</name>
</gene>
<name>A0A4V3D3L2_9FLAO</name>
<protein>
    <recommendedName>
        <fullName evidence="5">Spy/CpxP family protein refolding chaperone</fullName>
    </recommendedName>
</protein>
<feature type="chain" id="PRO_5020292236" description="Spy/CpxP family protein refolding chaperone" evidence="2">
    <location>
        <begin position="38"/>
        <end position="171"/>
    </location>
</feature>
<dbReference type="EMBL" id="SNYH01000001">
    <property type="protein sequence ID" value="TDQ30222.1"/>
    <property type="molecule type" value="Genomic_DNA"/>
</dbReference>
<feature type="signal peptide" evidence="2">
    <location>
        <begin position="1"/>
        <end position="37"/>
    </location>
</feature>
<keyword evidence="2" id="KW-0732">Signal</keyword>
<reference evidence="3 4" key="1">
    <citation type="submission" date="2019-03" db="EMBL/GenBank/DDBJ databases">
        <title>Genomic Encyclopedia of Type Strains, Phase III (KMG-III): the genomes of soil and plant-associated and newly described type strains.</title>
        <authorList>
            <person name="Whitman W."/>
        </authorList>
    </citation>
    <scope>NUCLEOTIDE SEQUENCE [LARGE SCALE GENOMIC DNA]</scope>
    <source>
        <strain evidence="3 4">CECT 8283</strain>
    </source>
</reference>
<evidence type="ECO:0000313" key="3">
    <source>
        <dbReference type="EMBL" id="TDQ30222.1"/>
    </source>
</evidence>
<comment type="caution">
    <text evidence="3">The sequence shown here is derived from an EMBL/GenBank/DDBJ whole genome shotgun (WGS) entry which is preliminary data.</text>
</comment>
<evidence type="ECO:0000256" key="2">
    <source>
        <dbReference type="SAM" id="SignalP"/>
    </source>
</evidence>
<feature type="compositionally biased region" description="Basic residues" evidence="1">
    <location>
        <begin position="143"/>
        <end position="165"/>
    </location>
</feature>